<dbReference type="InterPro" id="IPR036271">
    <property type="entry name" value="Tet_transcr_reg_TetR-rel_C_sf"/>
</dbReference>
<evidence type="ECO:0000313" key="5">
    <source>
        <dbReference type="Proteomes" id="UP001232245"/>
    </source>
</evidence>
<organism evidence="4 5">
    <name type="scientific">Metabacillus niabensis</name>
    <dbReference type="NCBI Taxonomy" id="324854"/>
    <lineage>
        <taxon>Bacteria</taxon>
        <taxon>Bacillati</taxon>
        <taxon>Bacillota</taxon>
        <taxon>Bacilli</taxon>
        <taxon>Bacillales</taxon>
        <taxon>Bacillaceae</taxon>
        <taxon>Metabacillus</taxon>
    </lineage>
</organism>
<dbReference type="SUPFAM" id="SSF48498">
    <property type="entry name" value="Tetracyclin repressor-like, C-terminal domain"/>
    <property type="match status" value="1"/>
</dbReference>
<accession>A0ABT9Z782</accession>
<feature type="domain" description="HTH tetR-type" evidence="3">
    <location>
        <begin position="7"/>
        <end position="67"/>
    </location>
</feature>
<sequence length="196" mass="23058">MVSNRKQETTEKIITTAIDLFSENGYKGVTTEEIAREAGFSEKTLFRHFQSKQNLLEKAIDRYHYGEEMRTIFESKLVWSLKEDLELISQNYHRIMFQNRKLLKMLMKIGENVPGIHQYSHRHPELLKEYLTNYFEEMKNRGKIIPIDPEKMAITFLYMNFGFANGRMNGDASFKEGEFEKLLNASITLFIRGLTP</sequence>
<keyword evidence="1 2" id="KW-0238">DNA-binding</keyword>
<dbReference type="PRINTS" id="PR00455">
    <property type="entry name" value="HTHTETR"/>
</dbReference>
<gene>
    <name evidence="4" type="ORF">J2S02_004481</name>
</gene>
<dbReference type="InterPro" id="IPR009057">
    <property type="entry name" value="Homeodomain-like_sf"/>
</dbReference>
<dbReference type="InterPro" id="IPR001647">
    <property type="entry name" value="HTH_TetR"/>
</dbReference>
<name>A0ABT9Z782_9BACI</name>
<dbReference type="SUPFAM" id="SSF46689">
    <property type="entry name" value="Homeodomain-like"/>
    <property type="match status" value="1"/>
</dbReference>
<evidence type="ECO:0000313" key="4">
    <source>
        <dbReference type="EMBL" id="MDQ0228117.1"/>
    </source>
</evidence>
<dbReference type="PANTHER" id="PTHR30055">
    <property type="entry name" value="HTH-TYPE TRANSCRIPTIONAL REGULATOR RUTR"/>
    <property type="match status" value="1"/>
</dbReference>
<protein>
    <submittedName>
        <fullName evidence="4">AcrR family transcriptional regulator</fullName>
    </submittedName>
</protein>
<dbReference type="Pfam" id="PF00440">
    <property type="entry name" value="TetR_N"/>
    <property type="match status" value="1"/>
</dbReference>
<keyword evidence="5" id="KW-1185">Reference proteome</keyword>
<feature type="DNA-binding region" description="H-T-H motif" evidence="2">
    <location>
        <begin position="30"/>
        <end position="49"/>
    </location>
</feature>
<dbReference type="InterPro" id="IPR050109">
    <property type="entry name" value="HTH-type_TetR-like_transc_reg"/>
</dbReference>
<dbReference type="PANTHER" id="PTHR30055:SF226">
    <property type="entry name" value="HTH-TYPE TRANSCRIPTIONAL REGULATOR PKSA"/>
    <property type="match status" value="1"/>
</dbReference>
<dbReference type="PROSITE" id="PS50977">
    <property type="entry name" value="HTH_TETR_2"/>
    <property type="match status" value="1"/>
</dbReference>
<evidence type="ECO:0000256" key="1">
    <source>
        <dbReference type="ARBA" id="ARBA00023125"/>
    </source>
</evidence>
<evidence type="ECO:0000259" key="3">
    <source>
        <dbReference type="PROSITE" id="PS50977"/>
    </source>
</evidence>
<evidence type="ECO:0000256" key="2">
    <source>
        <dbReference type="PROSITE-ProRule" id="PRU00335"/>
    </source>
</evidence>
<dbReference type="Proteomes" id="UP001232245">
    <property type="component" value="Unassembled WGS sequence"/>
</dbReference>
<comment type="caution">
    <text evidence="4">The sequence shown here is derived from an EMBL/GenBank/DDBJ whole genome shotgun (WGS) entry which is preliminary data.</text>
</comment>
<dbReference type="Gene3D" id="1.10.357.10">
    <property type="entry name" value="Tetracycline Repressor, domain 2"/>
    <property type="match status" value="1"/>
</dbReference>
<proteinExistence type="predicted"/>
<dbReference type="EMBL" id="JAUSTZ010000014">
    <property type="protein sequence ID" value="MDQ0228117.1"/>
    <property type="molecule type" value="Genomic_DNA"/>
</dbReference>
<dbReference type="RefSeq" id="WP_174880943.1">
    <property type="nucleotide sequence ID" value="NZ_CADEPK010000288.1"/>
</dbReference>
<reference evidence="4 5" key="1">
    <citation type="submission" date="2023-07" db="EMBL/GenBank/DDBJ databases">
        <title>Genomic Encyclopedia of Type Strains, Phase IV (KMG-IV): sequencing the most valuable type-strain genomes for metagenomic binning, comparative biology and taxonomic classification.</title>
        <authorList>
            <person name="Goeker M."/>
        </authorList>
    </citation>
    <scope>NUCLEOTIDE SEQUENCE [LARGE SCALE GENOMIC DNA]</scope>
    <source>
        <strain evidence="4 5">DSM 17723</strain>
    </source>
</reference>